<feature type="transmembrane region" description="Helical" evidence="1">
    <location>
        <begin position="223"/>
        <end position="255"/>
    </location>
</feature>
<keyword evidence="3" id="KW-0482">Metalloprotease</keyword>
<keyword evidence="3" id="KW-0645">Protease</keyword>
<dbReference type="GO" id="GO:0004175">
    <property type="term" value="F:endopeptidase activity"/>
    <property type="evidence" value="ECO:0007669"/>
    <property type="project" value="UniProtKB-ARBA"/>
</dbReference>
<evidence type="ECO:0000313" key="4">
    <source>
        <dbReference type="Proteomes" id="UP000240505"/>
    </source>
</evidence>
<name>A0A2R4C5C1_9BURK</name>
<feature type="transmembrane region" description="Helical" evidence="1">
    <location>
        <begin position="76"/>
        <end position="95"/>
    </location>
</feature>
<dbReference type="OrthoDB" id="5322702at2"/>
<feature type="transmembrane region" description="Helical" evidence="1">
    <location>
        <begin position="267"/>
        <end position="288"/>
    </location>
</feature>
<evidence type="ECO:0000256" key="1">
    <source>
        <dbReference type="SAM" id="Phobius"/>
    </source>
</evidence>
<proteinExistence type="predicted"/>
<protein>
    <submittedName>
        <fullName evidence="3">CPBP family intramembrane metalloprotease</fullName>
    </submittedName>
</protein>
<dbReference type="GO" id="GO:0006508">
    <property type="term" value="P:proteolysis"/>
    <property type="evidence" value="ECO:0007669"/>
    <property type="project" value="UniProtKB-KW"/>
</dbReference>
<dbReference type="InterPro" id="IPR052710">
    <property type="entry name" value="CAAX_protease"/>
</dbReference>
<dbReference type="PANTHER" id="PTHR36435:SF1">
    <property type="entry name" value="CAAX AMINO TERMINAL PROTEASE FAMILY PROTEIN"/>
    <property type="match status" value="1"/>
</dbReference>
<dbReference type="GO" id="GO:0080120">
    <property type="term" value="P:CAAX-box protein maturation"/>
    <property type="evidence" value="ECO:0007669"/>
    <property type="project" value="UniProtKB-ARBA"/>
</dbReference>
<reference evidence="3 4" key="1">
    <citation type="submission" date="2018-03" db="EMBL/GenBank/DDBJ databases">
        <title>Massilia armeniaca sp. nov., isolated from desert soil.</title>
        <authorList>
            <person name="Huang H."/>
            <person name="Ren M."/>
        </authorList>
    </citation>
    <scope>NUCLEOTIDE SEQUENCE [LARGE SCALE GENOMIC DNA]</scope>
    <source>
        <strain evidence="3 4">ZMN-3</strain>
    </source>
</reference>
<feature type="transmembrane region" description="Helical" evidence="1">
    <location>
        <begin position="36"/>
        <end position="64"/>
    </location>
</feature>
<feature type="domain" description="CAAX prenyl protease 2/Lysostaphin resistance protein A-like" evidence="2">
    <location>
        <begin position="183"/>
        <end position="278"/>
    </location>
</feature>
<dbReference type="Pfam" id="PF02517">
    <property type="entry name" value="Rce1-like"/>
    <property type="match status" value="1"/>
</dbReference>
<dbReference type="RefSeq" id="WP_107140089.1">
    <property type="nucleotide sequence ID" value="NZ_CP028324.1"/>
</dbReference>
<organism evidence="3 4">
    <name type="scientific">Pseudoduganella armeniaca</name>
    <dbReference type="NCBI Taxonomy" id="2072590"/>
    <lineage>
        <taxon>Bacteria</taxon>
        <taxon>Pseudomonadati</taxon>
        <taxon>Pseudomonadota</taxon>
        <taxon>Betaproteobacteria</taxon>
        <taxon>Burkholderiales</taxon>
        <taxon>Oxalobacteraceae</taxon>
        <taxon>Telluria group</taxon>
        <taxon>Pseudoduganella</taxon>
    </lineage>
</organism>
<dbReference type="PANTHER" id="PTHR36435">
    <property type="entry name" value="SLR1288 PROTEIN"/>
    <property type="match status" value="1"/>
</dbReference>
<dbReference type="AlphaFoldDB" id="A0A2R4C5C1"/>
<feature type="transmembrane region" description="Helical" evidence="1">
    <location>
        <begin position="7"/>
        <end position="24"/>
    </location>
</feature>
<keyword evidence="1" id="KW-0472">Membrane</keyword>
<dbReference type="GO" id="GO:0008237">
    <property type="term" value="F:metallopeptidase activity"/>
    <property type="evidence" value="ECO:0007669"/>
    <property type="project" value="UniProtKB-KW"/>
</dbReference>
<keyword evidence="4" id="KW-1185">Reference proteome</keyword>
<keyword evidence="1" id="KW-0812">Transmembrane</keyword>
<keyword evidence="1" id="KW-1133">Transmembrane helix</keyword>
<accession>A0A2R4C5C1</accession>
<dbReference type="KEGG" id="masz:C9I28_02640"/>
<feature type="transmembrane region" description="Helical" evidence="1">
    <location>
        <begin position="153"/>
        <end position="176"/>
    </location>
</feature>
<dbReference type="InterPro" id="IPR003675">
    <property type="entry name" value="Rce1/LyrA-like_dom"/>
</dbReference>
<sequence length="291" mass="29965">MGGLTGSIAAVYWLLALSVVSLWWPPLGGRVPAWPVLLAATIAVACGAGFVAPTGVAALLMLAAFCHVRQRSGSTVARALLLTAIIVLALALALHKVPGFANPLLLQGVQVSPGAAPVTQYLNVDKAAVGILLCAYFCAPGRRRADWCALRPAWPIVLATPVVVLAGALLSGTVALDPKLPPFTPLFLVTNLLFTCVAEEAFFRGVVQGGLLHALAGKRHGPAVAIGVASVLFGIAHAGGGVAMIVLATLAGIGYGLAAWRSGRIEAAILTHFLVNALRFLLVTYPLLVQA</sequence>
<gene>
    <name evidence="3" type="ORF">C9I28_02640</name>
</gene>
<evidence type="ECO:0000259" key="2">
    <source>
        <dbReference type="Pfam" id="PF02517"/>
    </source>
</evidence>
<dbReference type="EMBL" id="CP028324">
    <property type="protein sequence ID" value="AVR94738.1"/>
    <property type="molecule type" value="Genomic_DNA"/>
</dbReference>
<evidence type="ECO:0000313" key="3">
    <source>
        <dbReference type="EMBL" id="AVR94738.1"/>
    </source>
</evidence>
<keyword evidence="3" id="KW-0378">Hydrolase</keyword>
<dbReference type="Proteomes" id="UP000240505">
    <property type="component" value="Chromosome"/>
</dbReference>